<dbReference type="OrthoDB" id="74360at2759"/>
<reference evidence="4" key="1">
    <citation type="journal article" date="2012" name="Science">
        <title>The Paleozoic origin of enzymatic lignin decomposition reconstructed from 31 fungal genomes.</title>
        <authorList>
            <person name="Floudas D."/>
            <person name="Binder M."/>
            <person name="Riley R."/>
            <person name="Barry K."/>
            <person name="Blanchette R.A."/>
            <person name="Henrissat B."/>
            <person name="Martinez A.T."/>
            <person name="Otillar R."/>
            <person name="Spatafora J.W."/>
            <person name="Yadav J.S."/>
            <person name="Aerts A."/>
            <person name="Benoit I."/>
            <person name="Boyd A."/>
            <person name="Carlson A."/>
            <person name="Copeland A."/>
            <person name="Coutinho P.M."/>
            <person name="de Vries R.P."/>
            <person name="Ferreira P."/>
            <person name="Findley K."/>
            <person name="Foster B."/>
            <person name="Gaskell J."/>
            <person name="Glotzer D."/>
            <person name="Gorecki P."/>
            <person name="Heitman J."/>
            <person name="Hesse C."/>
            <person name="Hori C."/>
            <person name="Igarashi K."/>
            <person name="Jurgens J.A."/>
            <person name="Kallen N."/>
            <person name="Kersten P."/>
            <person name="Kohler A."/>
            <person name="Kuees U."/>
            <person name="Kumar T.K.A."/>
            <person name="Kuo A."/>
            <person name="LaButti K."/>
            <person name="Larrondo L.F."/>
            <person name="Lindquist E."/>
            <person name="Ling A."/>
            <person name="Lombard V."/>
            <person name="Lucas S."/>
            <person name="Lundell T."/>
            <person name="Martin R."/>
            <person name="McLaughlin D.J."/>
            <person name="Morgenstern I."/>
            <person name="Morin E."/>
            <person name="Murat C."/>
            <person name="Nagy L.G."/>
            <person name="Nolan M."/>
            <person name="Ohm R.A."/>
            <person name="Patyshakuliyeva A."/>
            <person name="Rokas A."/>
            <person name="Ruiz-Duenas F.J."/>
            <person name="Sabat G."/>
            <person name="Salamov A."/>
            <person name="Samejima M."/>
            <person name="Schmutz J."/>
            <person name="Slot J.C."/>
            <person name="St John F."/>
            <person name="Stenlid J."/>
            <person name="Sun H."/>
            <person name="Sun S."/>
            <person name="Syed K."/>
            <person name="Tsang A."/>
            <person name="Wiebenga A."/>
            <person name="Young D."/>
            <person name="Pisabarro A."/>
            <person name="Eastwood D.C."/>
            <person name="Martin F."/>
            <person name="Cullen D."/>
            <person name="Grigoriev I.V."/>
            <person name="Hibbett D.S."/>
        </authorList>
    </citation>
    <scope>NUCLEOTIDE SEQUENCE [LARGE SCALE GENOMIC DNA]</scope>
    <source>
        <strain evidence="4">RWD-64-598 SS2</strain>
    </source>
</reference>
<dbReference type="GeneID" id="19198981"/>
<name>R7SEC1_CONPW</name>
<evidence type="ECO:0000256" key="2">
    <source>
        <dbReference type="SAM" id="MobiDB-lite"/>
    </source>
</evidence>
<gene>
    <name evidence="3" type="ORF">CONPUDRAFT_113025</name>
</gene>
<dbReference type="InterPro" id="IPR051209">
    <property type="entry name" value="FAD-bind_Monooxygenase_sf"/>
</dbReference>
<dbReference type="eggNOG" id="KOG1399">
    <property type="taxonomic scope" value="Eukaryota"/>
</dbReference>
<dbReference type="Proteomes" id="UP000053558">
    <property type="component" value="Unassembled WGS sequence"/>
</dbReference>
<dbReference type="RefSeq" id="XP_007775150.1">
    <property type="nucleotide sequence ID" value="XM_007776960.1"/>
</dbReference>
<accession>R7SEC1</accession>
<dbReference type="Pfam" id="PF13450">
    <property type="entry name" value="NAD_binding_8"/>
    <property type="match status" value="1"/>
</dbReference>
<feature type="region of interest" description="Disordered" evidence="2">
    <location>
        <begin position="204"/>
        <end position="241"/>
    </location>
</feature>
<feature type="region of interest" description="Disordered" evidence="2">
    <location>
        <begin position="44"/>
        <end position="63"/>
    </location>
</feature>
<dbReference type="EMBL" id="JH711591">
    <property type="protein sequence ID" value="EIW74531.1"/>
    <property type="molecule type" value="Genomic_DNA"/>
</dbReference>
<protein>
    <submittedName>
        <fullName evidence="3">FAD/NAD(P)-binding domain-containing protein</fullName>
    </submittedName>
</protein>
<keyword evidence="4" id="KW-1185">Reference proteome</keyword>
<dbReference type="OMA" id="RHMRFNT"/>
<evidence type="ECO:0000313" key="4">
    <source>
        <dbReference type="Proteomes" id="UP000053558"/>
    </source>
</evidence>
<dbReference type="PANTHER" id="PTHR42877">
    <property type="entry name" value="L-ORNITHINE N(5)-MONOOXYGENASE-RELATED"/>
    <property type="match status" value="1"/>
</dbReference>
<sequence>MFPRRPLHPLPTSYPGFIRETMAPAFLRSFSHLRTMSFGGKNSNGNANGVDSGDKPAPNGSLTSTPEFKLGDFAIDESPPIKVVVIGAGFSGVTAGVRLPQYIKNIDLTIYDKNAGVGGTWYSNRYPGLACDIPSHTYQLTFEPNTNWSSFYAPAREIRAYIEGVATKYKLERYLKLSHELVHARYDEPSGKWHLRLRRPVPATAKYTQTPDTNGATDTNNSNGSRKTNRTAEEEEETEEIEDTADFVLFCAGGLSRWSWPDIEGLRSFEGTLLHSAKWMSDDWQEDVKDWGDKRVGVIGVGSSALQIVPALQPKVGQVLNFVRGKTWLSPPFFSETLADLMKRDPDSTNYTFSEDDRRKFKEDPEYYKAFRHELENVINSIHHTTLKDPERQVKDEAEFRRSMADRVAKKPWIADHIIPSFPIACRRLTPGNGYLESLCEDNVEFIPKEIKRVTPKGIETADGQLYELDVLICATGYDTNYQYPFPIVGRNGKTLQDHYTPHPVTYLSLCTDGFPNWFNTLGPNSAIGSGALLCVIEKEVEYAAKVVQKMQRERIKSIDVKREAVEDFDRYLQAYFPKTVYSSKCRSWYKMGKEEGRVSGLWPGSSLHALRAFEHPRWEDFDYEYQNTGEEGSAVSRSNRFHWLGDGFSYNEKYMVGDRAWYLRDDQVDYPPVPE</sequence>
<dbReference type="PANTHER" id="PTHR42877:SF7">
    <property type="entry name" value="FLAVIN-BINDING MONOOXYGENASE-RELATED"/>
    <property type="match status" value="1"/>
</dbReference>
<proteinExistence type="inferred from homology"/>
<organism evidence="3 4">
    <name type="scientific">Coniophora puteana (strain RWD-64-598)</name>
    <name type="common">Brown rot fungus</name>
    <dbReference type="NCBI Taxonomy" id="741705"/>
    <lineage>
        <taxon>Eukaryota</taxon>
        <taxon>Fungi</taxon>
        <taxon>Dikarya</taxon>
        <taxon>Basidiomycota</taxon>
        <taxon>Agaricomycotina</taxon>
        <taxon>Agaricomycetes</taxon>
        <taxon>Agaricomycetidae</taxon>
        <taxon>Boletales</taxon>
        <taxon>Coniophorineae</taxon>
        <taxon>Coniophoraceae</taxon>
        <taxon>Coniophora</taxon>
    </lineage>
</organism>
<dbReference type="AlphaFoldDB" id="R7SEC1"/>
<dbReference type="Gene3D" id="3.50.50.60">
    <property type="entry name" value="FAD/NAD(P)-binding domain"/>
    <property type="match status" value="3"/>
</dbReference>
<dbReference type="SUPFAM" id="SSF51905">
    <property type="entry name" value="FAD/NAD(P)-binding domain"/>
    <property type="match status" value="1"/>
</dbReference>
<evidence type="ECO:0000256" key="1">
    <source>
        <dbReference type="ARBA" id="ARBA00010139"/>
    </source>
</evidence>
<evidence type="ECO:0000313" key="3">
    <source>
        <dbReference type="EMBL" id="EIW74531.1"/>
    </source>
</evidence>
<dbReference type="InterPro" id="IPR036188">
    <property type="entry name" value="FAD/NAD-bd_sf"/>
</dbReference>
<dbReference type="KEGG" id="cput:CONPUDRAFT_113025"/>
<comment type="similarity">
    <text evidence="1">Belongs to the FAD-binding monooxygenase family.</text>
</comment>
<feature type="compositionally biased region" description="Polar residues" evidence="2">
    <location>
        <begin position="206"/>
        <end position="226"/>
    </location>
</feature>